<organism evidence="2 3">
    <name type="scientific">Boothiomyces macroporosus</name>
    <dbReference type="NCBI Taxonomy" id="261099"/>
    <lineage>
        <taxon>Eukaryota</taxon>
        <taxon>Fungi</taxon>
        <taxon>Fungi incertae sedis</taxon>
        <taxon>Chytridiomycota</taxon>
        <taxon>Chytridiomycota incertae sedis</taxon>
        <taxon>Chytridiomycetes</taxon>
        <taxon>Rhizophydiales</taxon>
        <taxon>Terramycetaceae</taxon>
        <taxon>Boothiomyces</taxon>
    </lineage>
</organism>
<proteinExistence type="predicted"/>
<evidence type="ECO:0000313" key="2">
    <source>
        <dbReference type="EMBL" id="KAJ3258391.1"/>
    </source>
</evidence>
<evidence type="ECO:0000256" key="1">
    <source>
        <dbReference type="SAM" id="MobiDB-lite"/>
    </source>
</evidence>
<dbReference type="AlphaFoldDB" id="A0AAD5UHL9"/>
<dbReference type="EMBL" id="JADGKB010000028">
    <property type="protein sequence ID" value="KAJ3258391.1"/>
    <property type="molecule type" value="Genomic_DNA"/>
</dbReference>
<dbReference type="Proteomes" id="UP001210925">
    <property type="component" value="Unassembled WGS sequence"/>
</dbReference>
<name>A0AAD5UHL9_9FUNG</name>
<feature type="non-terminal residue" evidence="2">
    <location>
        <position position="1"/>
    </location>
</feature>
<keyword evidence="3" id="KW-1185">Reference proteome</keyword>
<feature type="region of interest" description="Disordered" evidence="1">
    <location>
        <begin position="29"/>
        <end position="60"/>
    </location>
</feature>
<gene>
    <name evidence="2" type="ORF">HK103_003679</name>
</gene>
<protein>
    <submittedName>
        <fullName evidence="2">Uncharacterized protein</fullName>
    </submittedName>
</protein>
<sequence length="60" mass="6958">HTVNSCCTIWYCLYFPQVLTRMQALKHKIRTRKSMRSATGKSKHSESKPSKMQEVSNADQ</sequence>
<reference evidence="2" key="1">
    <citation type="submission" date="2020-05" db="EMBL/GenBank/DDBJ databases">
        <title>Phylogenomic resolution of chytrid fungi.</title>
        <authorList>
            <person name="Stajich J.E."/>
            <person name="Amses K."/>
            <person name="Simmons R."/>
            <person name="Seto K."/>
            <person name="Myers J."/>
            <person name="Bonds A."/>
            <person name="Quandt C.A."/>
            <person name="Barry K."/>
            <person name="Liu P."/>
            <person name="Grigoriev I."/>
            <person name="Longcore J.E."/>
            <person name="James T.Y."/>
        </authorList>
    </citation>
    <scope>NUCLEOTIDE SEQUENCE</scope>
    <source>
        <strain evidence="2">PLAUS21</strain>
    </source>
</reference>
<comment type="caution">
    <text evidence="2">The sequence shown here is derived from an EMBL/GenBank/DDBJ whole genome shotgun (WGS) entry which is preliminary data.</text>
</comment>
<evidence type="ECO:0000313" key="3">
    <source>
        <dbReference type="Proteomes" id="UP001210925"/>
    </source>
</evidence>
<accession>A0AAD5UHL9</accession>